<keyword evidence="3" id="KW-0807">Transducer</keyword>
<dbReference type="RefSeq" id="WP_271089251.1">
    <property type="nucleotide sequence ID" value="NZ_JAPJZH010000005.1"/>
</dbReference>
<dbReference type="InterPro" id="IPR051310">
    <property type="entry name" value="MCP_chemotaxis"/>
</dbReference>
<feature type="domain" description="HAMP" evidence="7">
    <location>
        <begin position="217"/>
        <end position="269"/>
    </location>
</feature>
<evidence type="ECO:0000313" key="9">
    <source>
        <dbReference type="Proteomes" id="UP001148313"/>
    </source>
</evidence>
<dbReference type="SMART" id="SM00283">
    <property type="entry name" value="MA"/>
    <property type="match status" value="1"/>
</dbReference>
<feature type="transmembrane region" description="Helical" evidence="5">
    <location>
        <begin position="67"/>
        <end position="85"/>
    </location>
</feature>
<feature type="compositionally biased region" description="Basic and acidic residues" evidence="4">
    <location>
        <begin position="192"/>
        <end position="217"/>
    </location>
</feature>
<gene>
    <name evidence="8" type="ORF">OOZ53_09560</name>
</gene>
<feature type="domain" description="Methyl-accepting transducer" evidence="6">
    <location>
        <begin position="274"/>
        <end position="503"/>
    </location>
</feature>
<dbReference type="InterPro" id="IPR003660">
    <property type="entry name" value="HAMP_dom"/>
</dbReference>
<sequence length="550" mass="58450">MNALEALRSRVSIGVMALLWINLALLAARAAFGTEASLPVLLGGGFAITAAATVTWYFDRTGPVTRIVTSIAQFALVSLLVYGFTGSPLQIDMHMYFFASLAVCAAWIDWRAIIAFAGATALHHLILFFALPLAVFPGESELARVALHAVVLVLQAGVLLIMSWSVERSLIAAESATNEAQSAQEALAAESAKAEELHQQSDEERAQRDAEKEQAEQELHTAIEHIAAGLGRLANRDFSTGIDTAFSGDLDQVRTDFNRAVGQLQSALRDINVSAGNINAGSAEIRNATDDLSRRTEQQAASLEETAAALGEITTTVQSAVERADEARKMVSEAKVDADESGEVVEKVIKAMDEMEESSKKIGQIIGVIEDIAFQTNLLALNAGVEAARAGEAGKGFAVVAQEVRELAQRASNAAKEITTLIEASDGHVTSSVELVNRTGTVLNSIAGKVVDIDRHIDAIASSSREQSAGLQQINVAVSQMDQFTQQNAAMVEETTASTHSLAAELEGLSGQIARFELGSAVLCGEDEQDGAEQVDALDEDQAYRQETAA</sequence>
<keyword evidence="5" id="KW-0472">Membrane</keyword>
<comment type="caution">
    <text evidence="8">The sequence shown here is derived from an EMBL/GenBank/DDBJ whole genome shotgun (WGS) entry which is preliminary data.</text>
</comment>
<dbReference type="InterPro" id="IPR004089">
    <property type="entry name" value="MCPsignal_dom"/>
</dbReference>
<feature type="transmembrane region" description="Helical" evidence="5">
    <location>
        <begin position="38"/>
        <end position="58"/>
    </location>
</feature>
<dbReference type="CDD" id="cd11386">
    <property type="entry name" value="MCP_signal"/>
    <property type="match status" value="1"/>
</dbReference>
<protein>
    <submittedName>
        <fullName evidence="8">Methyl-accepting chemotaxis protein</fullName>
    </submittedName>
</protein>
<keyword evidence="9" id="KW-1185">Reference proteome</keyword>
<evidence type="ECO:0000259" key="6">
    <source>
        <dbReference type="PROSITE" id="PS50111"/>
    </source>
</evidence>
<feature type="transmembrane region" description="Helical" evidence="5">
    <location>
        <begin position="12"/>
        <end position="32"/>
    </location>
</feature>
<comment type="similarity">
    <text evidence="2">Belongs to the methyl-accepting chemotaxis (MCP) protein family.</text>
</comment>
<dbReference type="Pfam" id="PF00015">
    <property type="entry name" value="MCPsignal"/>
    <property type="match status" value="1"/>
</dbReference>
<dbReference type="EMBL" id="JAPJZH010000005">
    <property type="protein sequence ID" value="MDA4845594.1"/>
    <property type="molecule type" value="Genomic_DNA"/>
</dbReference>
<dbReference type="PROSITE" id="PS50111">
    <property type="entry name" value="CHEMOTAXIS_TRANSDUC_2"/>
    <property type="match status" value="1"/>
</dbReference>
<feature type="transmembrane region" description="Helical" evidence="5">
    <location>
        <begin position="115"/>
        <end position="136"/>
    </location>
</feature>
<organism evidence="8 9">
    <name type="scientific">Hoeflea poritis</name>
    <dbReference type="NCBI Taxonomy" id="2993659"/>
    <lineage>
        <taxon>Bacteria</taxon>
        <taxon>Pseudomonadati</taxon>
        <taxon>Pseudomonadota</taxon>
        <taxon>Alphaproteobacteria</taxon>
        <taxon>Hyphomicrobiales</taxon>
        <taxon>Rhizobiaceae</taxon>
        <taxon>Hoeflea</taxon>
    </lineage>
</organism>
<evidence type="ECO:0000259" key="7">
    <source>
        <dbReference type="PROSITE" id="PS50885"/>
    </source>
</evidence>
<feature type="compositionally biased region" description="Low complexity" evidence="4">
    <location>
        <begin position="182"/>
        <end position="191"/>
    </location>
</feature>
<name>A0ABT4VLP3_9HYPH</name>
<evidence type="ECO:0000256" key="4">
    <source>
        <dbReference type="SAM" id="MobiDB-lite"/>
    </source>
</evidence>
<dbReference type="Gene3D" id="1.10.287.950">
    <property type="entry name" value="Methyl-accepting chemotaxis protein"/>
    <property type="match status" value="1"/>
</dbReference>
<keyword evidence="1" id="KW-0145">Chemotaxis</keyword>
<dbReference type="SUPFAM" id="SSF58104">
    <property type="entry name" value="Methyl-accepting chemotaxis protein (MCP) signaling domain"/>
    <property type="match status" value="1"/>
</dbReference>
<evidence type="ECO:0000313" key="8">
    <source>
        <dbReference type="EMBL" id="MDA4845594.1"/>
    </source>
</evidence>
<keyword evidence="5" id="KW-1133">Transmembrane helix</keyword>
<dbReference type="PANTHER" id="PTHR43531">
    <property type="entry name" value="PROTEIN ICFG"/>
    <property type="match status" value="1"/>
</dbReference>
<feature type="region of interest" description="Disordered" evidence="4">
    <location>
        <begin position="182"/>
        <end position="217"/>
    </location>
</feature>
<evidence type="ECO:0000256" key="2">
    <source>
        <dbReference type="ARBA" id="ARBA00029447"/>
    </source>
</evidence>
<keyword evidence="5" id="KW-0812">Transmembrane</keyword>
<evidence type="ECO:0000256" key="1">
    <source>
        <dbReference type="ARBA" id="ARBA00022500"/>
    </source>
</evidence>
<evidence type="ECO:0000256" key="5">
    <source>
        <dbReference type="SAM" id="Phobius"/>
    </source>
</evidence>
<dbReference type="PROSITE" id="PS50885">
    <property type="entry name" value="HAMP"/>
    <property type="match status" value="1"/>
</dbReference>
<proteinExistence type="inferred from homology"/>
<feature type="transmembrane region" description="Helical" evidence="5">
    <location>
        <begin position="142"/>
        <end position="162"/>
    </location>
</feature>
<accession>A0ABT4VLP3</accession>
<dbReference type="Proteomes" id="UP001148313">
    <property type="component" value="Unassembled WGS sequence"/>
</dbReference>
<reference evidence="8" key="1">
    <citation type="submission" date="2022-11" db="EMBL/GenBank/DDBJ databases">
        <title>Hoeflea poritis sp. nov., isolated from scleractinian coral Porites lutea.</title>
        <authorList>
            <person name="Zhang G."/>
            <person name="Wei Q."/>
            <person name="Cai L."/>
        </authorList>
    </citation>
    <scope>NUCLEOTIDE SEQUENCE</scope>
    <source>
        <strain evidence="8">E7-10</strain>
    </source>
</reference>
<dbReference type="PANTHER" id="PTHR43531:SF11">
    <property type="entry name" value="METHYL-ACCEPTING CHEMOTAXIS PROTEIN 3"/>
    <property type="match status" value="1"/>
</dbReference>
<evidence type="ECO:0000256" key="3">
    <source>
        <dbReference type="PROSITE-ProRule" id="PRU00284"/>
    </source>
</evidence>